<gene>
    <name evidence="1" type="ORF">T190115A13A_80019</name>
</gene>
<evidence type="ECO:0000313" key="1">
    <source>
        <dbReference type="EMBL" id="CAL2108444.1"/>
    </source>
</evidence>
<proteinExistence type="predicted"/>
<sequence>MEKLTQTLEVENINNPNFWGIISGAAKTVGRALANRYLSTNNEPVPFMGPITQNLTHYNNERDKSVVLYVTSVNESGIVKGSGNAYVKFEAYESKPKKQVDEILEANRAGDIAWQYNEAGEDGYIRNFVDLKRWNGDEITLFSFDEIIENDLKIRVKKGEFIAQCNTRNHRFFLEVILIDSDDYAINFDLLIEPRHSQGVIVLPDDFQQSMPLNRLFVKASVIEVRSTE</sequence>
<reference evidence="1 2" key="1">
    <citation type="submission" date="2024-05" db="EMBL/GenBank/DDBJ databases">
        <authorList>
            <person name="Duchaud E."/>
        </authorList>
    </citation>
    <scope>NUCLEOTIDE SEQUENCE [LARGE SCALE GENOMIC DNA]</scope>
    <source>
        <strain evidence="1">Ena-SAMPLE-TAB-13-05-2024-13:56:06:370-140305</strain>
    </source>
</reference>
<name>A0ABP1FHT8_9FLAO</name>
<dbReference type="RefSeq" id="WP_348740044.1">
    <property type="nucleotide sequence ID" value="NZ_CAXJRC010000045.1"/>
</dbReference>
<protein>
    <submittedName>
        <fullName evidence="1">Uncharacterized protein</fullName>
    </submittedName>
</protein>
<evidence type="ECO:0000313" key="2">
    <source>
        <dbReference type="Proteomes" id="UP001497602"/>
    </source>
</evidence>
<dbReference type="Proteomes" id="UP001497602">
    <property type="component" value="Unassembled WGS sequence"/>
</dbReference>
<dbReference type="EMBL" id="CAXJRC010000045">
    <property type="protein sequence ID" value="CAL2108444.1"/>
    <property type="molecule type" value="Genomic_DNA"/>
</dbReference>
<comment type="caution">
    <text evidence="1">The sequence shown here is derived from an EMBL/GenBank/DDBJ whole genome shotgun (WGS) entry which is preliminary data.</text>
</comment>
<keyword evidence="2" id="KW-1185">Reference proteome</keyword>
<organism evidence="1 2">
    <name type="scientific">Tenacibaculum vairaonense</name>
    <dbReference type="NCBI Taxonomy" id="3137860"/>
    <lineage>
        <taxon>Bacteria</taxon>
        <taxon>Pseudomonadati</taxon>
        <taxon>Bacteroidota</taxon>
        <taxon>Flavobacteriia</taxon>
        <taxon>Flavobacteriales</taxon>
        <taxon>Flavobacteriaceae</taxon>
        <taxon>Tenacibaculum</taxon>
    </lineage>
</organism>
<accession>A0ABP1FHT8</accession>